<feature type="compositionally biased region" description="Basic and acidic residues" evidence="1">
    <location>
        <begin position="71"/>
        <end position="88"/>
    </location>
</feature>
<organism evidence="2 3">
    <name type="scientific">Ornithinibacter aureus</name>
    <dbReference type="NCBI Taxonomy" id="622664"/>
    <lineage>
        <taxon>Bacteria</taxon>
        <taxon>Bacillati</taxon>
        <taxon>Actinomycetota</taxon>
        <taxon>Actinomycetes</taxon>
        <taxon>Micrococcales</taxon>
        <taxon>Intrasporangiaceae</taxon>
        <taxon>Ornithinibacter</taxon>
    </lineage>
</organism>
<gene>
    <name evidence="2" type="ORF">GCM10023153_25850</name>
</gene>
<dbReference type="Proteomes" id="UP001500390">
    <property type="component" value="Unassembled WGS sequence"/>
</dbReference>
<reference evidence="3" key="1">
    <citation type="journal article" date="2019" name="Int. J. Syst. Evol. Microbiol.">
        <title>The Global Catalogue of Microorganisms (GCM) 10K type strain sequencing project: providing services to taxonomists for standard genome sequencing and annotation.</title>
        <authorList>
            <consortium name="The Broad Institute Genomics Platform"/>
            <consortium name="The Broad Institute Genome Sequencing Center for Infectious Disease"/>
            <person name="Wu L."/>
            <person name="Ma J."/>
        </authorList>
    </citation>
    <scope>NUCLEOTIDE SEQUENCE [LARGE SCALE GENOMIC DNA]</scope>
    <source>
        <strain evidence="3">JCM 17738</strain>
    </source>
</reference>
<accession>A0ABP8K2M2</accession>
<comment type="caution">
    <text evidence="2">The sequence shown here is derived from an EMBL/GenBank/DDBJ whole genome shotgun (WGS) entry which is preliminary data.</text>
</comment>
<evidence type="ECO:0000256" key="1">
    <source>
        <dbReference type="SAM" id="MobiDB-lite"/>
    </source>
</evidence>
<evidence type="ECO:0000313" key="3">
    <source>
        <dbReference type="Proteomes" id="UP001500390"/>
    </source>
</evidence>
<name>A0ABP8K2M2_9MICO</name>
<keyword evidence="3" id="KW-1185">Reference proteome</keyword>
<feature type="compositionally biased region" description="Polar residues" evidence="1">
    <location>
        <begin position="108"/>
        <end position="120"/>
    </location>
</feature>
<protein>
    <submittedName>
        <fullName evidence="2">Uncharacterized protein</fullName>
    </submittedName>
</protein>
<evidence type="ECO:0000313" key="2">
    <source>
        <dbReference type="EMBL" id="GAA4399585.1"/>
    </source>
</evidence>
<proteinExistence type="predicted"/>
<sequence length="120" mass="12889">MLISVKPAFGFMLGRWFLQVGPDPVLDGTVVGGCARSQRPTERPPTNGELQAREPRVQPCAAPRETALRIGENDRDAVRAGPEDHSQECRPAIRPTTPDTGANRVTGPESSPIGNHQPTA</sequence>
<dbReference type="EMBL" id="BAABFX010000036">
    <property type="protein sequence ID" value="GAA4399585.1"/>
    <property type="molecule type" value="Genomic_DNA"/>
</dbReference>
<feature type="region of interest" description="Disordered" evidence="1">
    <location>
        <begin position="31"/>
        <end position="120"/>
    </location>
</feature>